<comment type="catalytic activity">
    <reaction evidence="3">
        <text>D-glucose + ATP = D-glucose 6-phosphate + ADP + H(+)</text>
        <dbReference type="Rhea" id="RHEA:17825"/>
        <dbReference type="ChEBI" id="CHEBI:4167"/>
        <dbReference type="ChEBI" id="CHEBI:15378"/>
        <dbReference type="ChEBI" id="CHEBI:30616"/>
        <dbReference type="ChEBI" id="CHEBI:61548"/>
        <dbReference type="ChEBI" id="CHEBI:456216"/>
        <dbReference type="EC" id="2.7.1.2"/>
    </reaction>
</comment>
<feature type="binding site" evidence="3">
    <location>
        <begin position="33"/>
        <end position="38"/>
    </location>
    <ligand>
        <name>ATP</name>
        <dbReference type="ChEBI" id="CHEBI:30616"/>
    </ligand>
</feature>
<dbReference type="InterPro" id="IPR003836">
    <property type="entry name" value="Glucokinase"/>
</dbReference>
<keyword evidence="3" id="KW-0324">Glycolysis</keyword>
<evidence type="ECO:0000256" key="1">
    <source>
        <dbReference type="ARBA" id="ARBA00022679"/>
    </source>
</evidence>
<evidence type="ECO:0000256" key="4">
    <source>
        <dbReference type="RuleBase" id="RU004046"/>
    </source>
</evidence>
<keyword evidence="3" id="KW-0067">ATP-binding</keyword>
<accession>A0ABQ5W9N9</accession>
<keyword evidence="1 3" id="KW-0808">Transferase</keyword>
<comment type="similarity">
    <text evidence="3 4">Belongs to the bacterial glucokinase family.</text>
</comment>
<comment type="caution">
    <text evidence="5">The sequence shown here is derived from an EMBL/GenBank/DDBJ whole genome shotgun (WGS) entry which is preliminary data.</text>
</comment>
<dbReference type="Gene3D" id="3.40.367.20">
    <property type="match status" value="1"/>
</dbReference>
<sequence length="349" mass="36528">MPGVEPGYFIVNEPTPNREQTDMKDYSRKALVADVGGTNIRFAITDIDELTIDHFALLASHDFSRFEDALNQYLRSIPRCPDKIGIAVAGPVIGGSAQMTNLPWAVSIQGIRGLTGAAHISLINDFEALALALPHLTDYDLYRIAGGTPAETGTKAVLGPGTGLGVAALVHDSDGWITVPGEGGHLAFAAHDQEEFDIVSAIKGDRDYVSAEHLISGPGLVALHQLLAARQGRPAAALTPADVVEAARDGNDPIAIEALDRFVTWLGRFAGDIALVYGARGGVYLGGGIAPNIIDLLNTDRFRTAFAGKGRLAAYLADTPVHVIKTGADAGLRGAAVALARVVTTALAA</sequence>
<dbReference type="Pfam" id="PF02685">
    <property type="entry name" value="Glucokinase"/>
    <property type="match status" value="1"/>
</dbReference>
<keyword evidence="3" id="KW-0547">Nucleotide-binding</keyword>
<gene>
    <name evidence="3 5" type="primary">glk</name>
    <name evidence="5" type="ORF">GCM10010862_38570</name>
</gene>
<comment type="subcellular location">
    <subcellularLocation>
        <location evidence="3">Cytoplasm</location>
    </subcellularLocation>
</comment>
<name>A0ABQ5W9N9_9HYPH</name>
<dbReference type="InterPro" id="IPR050201">
    <property type="entry name" value="Bacterial_glucokinase"/>
</dbReference>
<dbReference type="InterPro" id="IPR043129">
    <property type="entry name" value="ATPase_NBD"/>
</dbReference>
<dbReference type="SUPFAM" id="SSF53067">
    <property type="entry name" value="Actin-like ATPase domain"/>
    <property type="match status" value="1"/>
</dbReference>
<evidence type="ECO:0000256" key="3">
    <source>
        <dbReference type="HAMAP-Rule" id="MF_00524"/>
    </source>
</evidence>
<evidence type="ECO:0000256" key="2">
    <source>
        <dbReference type="ARBA" id="ARBA00022777"/>
    </source>
</evidence>
<dbReference type="PANTHER" id="PTHR47690:SF1">
    <property type="entry name" value="GLUCOKINASE"/>
    <property type="match status" value="1"/>
</dbReference>
<dbReference type="HAMAP" id="MF_00524">
    <property type="entry name" value="Glucokinase"/>
    <property type="match status" value="1"/>
</dbReference>
<dbReference type="EMBL" id="BSNS01000020">
    <property type="protein sequence ID" value="GLQ56598.1"/>
    <property type="molecule type" value="Genomic_DNA"/>
</dbReference>
<evidence type="ECO:0000313" key="5">
    <source>
        <dbReference type="EMBL" id="GLQ56598.1"/>
    </source>
</evidence>
<protein>
    <recommendedName>
        <fullName evidence="3">Glucokinase</fullName>
        <ecNumber evidence="3">2.7.1.2</ecNumber>
    </recommendedName>
    <alternativeName>
        <fullName evidence="3">Glucose kinase</fullName>
    </alternativeName>
</protein>
<keyword evidence="3" id="KW-0963">Cytoplasm</keyword>
<keyword evidence="2 3" id="KW-0418">Kinase</keyword>
<reference evidence="6" key="1">
    <citation type="journal article" date="2019" name="Int. J. Syst. Evol. Microbiol.">
        <title>The Global Catalogue of Microorganisms (GCM) 10K type strain sequencing project: providing services to taxonomists for standard genome sequencing and annotation.</title>
        <authorList>
            <consortium name="The Broad Institute Genomics Platform"/>
            <consortium name="The Broad Institute Genome Sequencing Center for Infectious Disease"/>
            <person name="Wu L."/>
            <person name="Ma J."/>
        </authorList>
    </citation>
    <scope>NUCLEOTIDE SEQUENCE [LARGE SCALE GENOMIC DNA]</scope>
    <source>
        <strain evidence="6">NBRC 112416</strain>
    </source>
</reference>
<dbReference type="Gene3D" id="3.30.420.40">
    <property type="match status" value="1"/>
</dbReference>
<dbReference type="CDD" id="cd24008">
    <property type="entry name" value="ASKHA_NBD_GLK"/>
    <property type="match status" value="1"/>
</dbReference>
<dbReference type="PANTHER" id="PTHR47690">
    <property type="entry name" value="GLUCOKINASE"/>
    <property type="match status" value="1"/>
</dbReference>
<evidence type="ECO:0000313" key="6">
    <source>
        <dbReference type="Proteomes" id="UP001156691"/>
    </source>
</evidence>
<dbReference type="NCBIfam" id="TIGR00749">
    <property type="entry name" value="glk"/>
    <property type="match status" value="1"/>
</dbReference>
<dbReference type="Proteomes" id="UP001156691">
    <property type="component" value="Unassembled WGS sequence"/>
</dbReference>
<dbReference type="EC" id="2.7.1.2" evidence="3"/>
<proteinExistence type="inferred from homology"/>
<keyword evidence="6" id="KW-1185">Reference proteome</keyword>
<organism evidence="5 6">
    <name type="scientific">Devosia nitrariae</name>
    <dbReference type="NCBI Taxonomy" id="2071872"/>
    <lineage>
        <taxon>Bacteria</taxon>
        <taxon>Pseudomonadati</taxon>
        <taxon>Pseudomonadota</taxon>
        <taxon>Alphaproteobacteria</taxon>
        <taxon>Hyphomicrobiales</taxon>
        <taxon>Devosiaceae</taxon>
        <taxon>Devosia</taxon>
    </lineage>
</organism>